<dbReference type="RefSeq" id="WP_005603788.1">
    <property type="nucleotide sequence ID" value="NZ_GG663524.1"/>
</dbReference>
<dbReference type="HOGENOM" id="CLU_3096666_0_0_9"/>
<dbReference type="AlphaFoldDB" id="D4S1E6"/>
<protein>
    <submittedName>
        <fullName evidence="1">Uncharacterized protein</fullName>
    </submittedName>
</protein>
<dbReference type="GeneID" id="98917946"/>
<evidence type="ECO:0000313" key="1">
    <source>
        <dbReference type="EMBL" id="EFF67885.1"/>
    </source>
</evidence>
<dbReference type="EMBL" id="ABWN01000034">
    <property type="protein sequence ID" value="EFF67885.1"/>
    <property type="molecule type" value="Genomic_DNA"/>
</dbReference>
<accession>D4S1E6</accession>
<comment type="caution">
    <text evidence="1">The sequence shown here is derived from an EMBL/GenBank/DDBJ whole genome shotgun (WGS) entry which is preliminary data.</text>
</comment>
<sequence length="51" mass="6075">MTKITEEIKKLLAEKKRMYREAVTYIDKAPKGVLKYHGFFELIIYKHTVVC</sequence>
<evidence type="ECO:0000313" key="2">
    <source>
        <dbReference type="Proteomes" id="UP000006238"/>
    </source>
</evidence>
<gene>
    <name evidence="1" type="ORF">BUTYVIB_01916</name>
</gene>
<proteinExistence type="predicted"/>
<keyword evidence="2" id="KW-1185">Reference proteome</keyword>
<dbReference type="Proteomes" id="UP000006238">
    <property type="component" value="Unassembled WGS sequence"/>
</dbReference>
<name>D4S1E6_9FIRM</name>
<organism evidence="1 2">
    <name type="scientific">Eshraghiella crossota DSM 2876</name>
    <dbReference type="NCBI Taxonomy" id="511680"/>
    <lineage>
        <taxon>Bacteria</taxon>
        <taxon>Bacillati</taxon>
        <taxon>Bacillota</taxon>
        <taxon>Clostridia</taxon>
        <taxon>Lachnospirales</taxon>
        <taxon>Lachnospiraceae</taxon>
        <taxon>Eshraghiella</taxon>
    </lineage>
</organism>
<reference evidence="1 2" key="1">
    <citation type="submission" date="2010-02" db="EMBL/GenBank/DDBJ databases">
        <authorList>
            <person name="Weinstock G."/>
            <person name="Sodergren E."/>
            <person name="Clifton S."/>
            <person name="Fulton L."/>
            <person name="Fulton B."/>
            <person name="Courtney L."/>
            <person name="Fronick C."/>
            <person name="Harrison M."/>
            <person name="Strong C."/>
            <person name="Farmer C."/>
            <person name="Delahaunty K."/>
            <person name="Markovic C."/>
            <person name="Hall O."/>
            <person name="Minx P."/>
            <person name="Tomlinson C."/>
            <person name="Mitreva M."/>
            <person name="Nelson J."/>
            <person name="Hou S."/>
            <person name="Wollam A."/>
            <person name="Pepin K.H."/>
            <person name="Johnson M."/>
            <person name="Bhonagiri V."/>
            <person name="Zhang X."/>
            <person name="Suruliraj S."/>
            <person name="Warren W."/>
            <person name="Chinwalla A."/>
            <person name="Mardis E.R."/>
            <person name="Wilson R.K."/>
        </authorList>
    </citation>
    <scope>NUCLEOTIDE SEQUENCE [LARGE SCALE GENOMIC DNA]</scope>
    <source>
        <strain evidence="1 2">DSM 2876</strain>
    </source>
</reference>